<name>A0A5C4NDN4_9RHOB</name>
<dbReference type="GO" id="GO:0051782">
    <property type="term" value="P:negative regulation of cell division"/>
    <property type="evidence" value="ECO:0007669"/>
    <property type="project" value="TreeGrafter"/>
</dbReference>
<keyword evidence="2" id="KW-0067">ATP-binding</keyword>
<dbReference type="PANTHER" id="PTHR43384:SF6">
    <property type="entry name" value="SEPTUM SITE-DETERMINING PROTEIN MIND HOMOLOG, CHLOROPLASTIC"/>
    <property type="match status" value="1"/>
</dbReference>
<dbReference type="EMBL" id="VDFV01000016">
    <property type="protein sequence ID" value="TNC70937.1"/>
    <property type="molecule type" value="Genomic_DNA"/>
</dbReference>
<dbReference type="GO" id="GO:0005524">
    <property type="term" value="F:ATP binding"/>
    <property type="evidence" value="ECO:0007669"/>
    <property type="project" value="UniProtKB-KW"/>
</dbReference>
<evidence type="ECO:0000313" key="6">
    <source>
        <dbReference type="Proteomes" id="UP000305709"/>
    </source>
</evidence>
<dbReference type="InterPro" id="IPR025669">
    <property type="entry name" value="AAA_dom"/>
</dbReference>
<feature type="region of interest" description="Disordered" evidence="3">
    <location>
        <begin position="131"/>
        <end position="154"/>
    </location>
</feature>
<dbReference type="Proteomes" id="UP000305709">
    <property type="component" value="Unassembled WGS sequence"/>
</dbReference>
<dbReference type="GO" id="GO:0016887">
    <property type="term" value="F:ATP hydrolysis activity"/>
    <property type="evidence" value="ECO:0007669"/>
    <property type="project" value="TreeGrafter"/>
</dbReference>
<evidence type="ECO:0000256" key="2">
    <source>
        <dbReference type="ARBA" id="ARBA00022840"/>
    </source>
</evidence>
<dbReference type="PANTHER" id="PTHR43384">
    <property type="entry name" value="SEPTUM SITE-DETERMINING PROTEIN MIND HOMOLOG, CHLOROPLASTIC-RELATED"/>
    <property type="match status" value="1"/>
</dbReference>
<organism evidence="5 6">
    <name type="scientific">Rubellimicrobium roseum</name>
    <dbReference type="NCBI Taxonomy" id="687525"/>
    <lineage>
        <taxon>Bacteria</taxon>
        <taxon>Pseudomonadati</taxon>
        <taxon>Pseudomonadota</taxon>
        <taxon>Alphaproteobacteria</taxon>
        <taxon>Rhodobacterales</taxon>
        <taxon>Roseobacteraceae</taxon>
        <taxon>Rubellimicrobium</taxon>
    </lineage>
</organism>
<sequence>MSRNVGLLSEAPSIAACTISRDVQKFDLLIEDMQNVAADRWGDLGFNEALTFLDQPDAEHLDFVVVAIDESDEGDLEPVVAIIAAARAKGVRVILVAEDVSPAALHQLLREGADEFIPYPLPEGELLRAVSSPKRGRGSKPSAAADTPAEAPAGGGHSGVVIPVYAMAGGAGGTTLAVNLAWELATLDKDLSPKVCLIDLGLQFGSVATFLDLPRREAVQEMLADTGALDGDVLDGALQTYNDRLHVLTAPLDLVPMDLVSPADVARLIETARVNFDYVVIDTPPVMADWSEAVLNAAHICFAVIGLDMRSAQNTLRIKRALAAEGLPFHKFRFALNRAPGFADLSGRSRVKRMAESLGISIELQFPDGGRVAAEAADQGLPLAEAAPKNALRREIAKLAKSIHEINLAEAAPQKVRARA</sequence>
<evidence type="ECO:0000256" key="3">
    <source>
        <dbReference type="SAM" id="MobiDB-lite"/>
    </source>
</evidence>
<comment type="caution">
    <text evidence="5">The sequence shown here is derived from an EMBL/GenBank/DDBJ whole genome shotgun (WGS) entry which is preliminary data.</text>
</comment>
<dbReference type="Pfam" id="PF13614">
    <property type="entry name" value="AAA_31"/>
    <property type="match status" value="1"/>
</dbReference>
<keyword evidence="1" id="KW-0547">Nucleotide-binding</keyword>
<dbReference type="AlphaFoldDB" id="A0A5C4NDN4"/>
<dbReference type="OrthoDB" id="8281972at2"/>
<evidence type="ECO:0000256" key="1">
    <source>
        <dbReference type="ARBA" id="ARBA00022741"/>
    </source>
</evidence>
<dbReference type="InterPro" id="IPR050625">
    <property type="entry name" value="ParA/MinD_ATPase"/>
</dbReference>
<dbReference type="Gene3D" id="3.40.50.2300">
    <property type="match status" value="1"/>
</dbReference>
<dbReference type="GO" id="GO:0005829">
    <property type="term" value="C:cytosol"/>
    <property type="evidence" value="ECO:0007669"/>
    <property type="project" value="TreeGrafter"/>
</dbReference>
<reference evidence="5 6" key="1">
    <citation type="submission" date="2019-06" db="EMBL/GenBank/DDBJ databases">
        <authorList>
            <person name="Jiang L."/>
        </authorList>
    </citation>
    <scope>NUCLEOTIDE SEQUENCE [LARGE SCALE GENOMIC DNA]</scope>
    <source>
        <strain evidence="5 6">YIM 48858</strain>
    </source>
</reference>
<gene>
    <name evidence="5" type="ORF">FHG71_12385</name>
</gene>
<feature type="domain" description="AAA" evidence="4">
    <location>
        <begin position="161"/>
        <end position="307"/>
    </location>
</feature>
<dbReference type="InterPro" id="IPR027417">
    <property type="entry name" value="P-loop_NTPase"/>
</dbReference>
<evidence type="ECO:0000313" key="5">
    <source>
        <dbReference type="EMBL" id="TNC70937.1"/>
    </source>
</evidence>
<keyword evidence="6" id="KW-1185">Reference proteome</keyword>
<dbReference type="SUPFAM" id="SSF52540">
    <property type="entry name" value="P-loop containing nucleoside triphosphate hydrolases"/>
    <property type="match status" value="1"/>
</dbReference>
<evidence type="ECO:0000259" key="4">
    <source>
        <dbReference type="Pfam" id="PF13614"/>
    </source>
</evidence>
<dbReference type="Gene3D" id="3.40.50.300">
    <property type="entry name" value="P-loop containing nucleotide triphosphate hydrolases"/>
    <property type="match status" value="1"/>
</dbReference>
<proteinExistence type="predicted"/>
<dbReference type="RefSeq" id="WP_139082002.1">
    <property type="nucleotide sequence ID" value="NZ_VDFV01000016.1"/>
</dbReference>
<feature type="compositionally biased region" description="Low complexity" evidence="3">
    <location>
        <begin position="141"/>
        <end position="152"/>
    </location>
</feature>
<dbReference type="GO" id="GO:0009898">
    <property type="term" value="C:cytoplasmic side of plasma membrane"/>
    <property type="evidence" value="ECO:0007669"/>
    <property type="project" value="TreeGrafter"/>
</dbReference>
<protein>
    <submittedName>
        <fullName evidence="5">Pilus assembly protein CpaE</fullName>
    </submittedName>
</protein>
<accession>A0A5C4NDN4</accession>